<dbReference type="InterPro" id="IPR050884">
    <property type="entry name" value="CNP_phosphodiesterase-III"/>
</dbReference>
<reference evidence="6" key="1">
    <citation type="submission" date="2020-05" db="EMBL/GenBank/DDBJ databases">
        <authorList>
            <person name="Chiriac C."/>
            <person name="Salcher M."/>
            <person name="Ghai R."/>
            <person name="Kavagutti S V."/>
        </authorList>
    </citation>
    <scope>NUCLEOTIDE SEQUENCE</scope>
</reference>
<dbReference type="EMBL" id="CAEZXA010000177">
    <property type="protein sequence ID" value="CAB4686114.1"/>
    <property type="molecule type" value="Genomic_DNA"/>
</dbReference>
<keyword evidence="1" id="KW-0479">Metal-binding</keyword>
<evidence type="ECO:0000313" key="6">
    <source>
        <dbReference type="EMBL" id="CAB4686114.1"/>
    </source>
</evidence>
<keyword evidence="3" id="KW-0408">Iron</keyword>
<gene>
    <name evidence="6" type="ORF">UFOPK2334_01473</name>
</gene>
<feature type="domain" description="Calcineurin-like phosphoesterase" evidence="5">
    <location>
        <begin position="6"/>
        <end position="192"/>
    </location>
</feature>
<sequence>MPRTVIAQISDPHITGPGDELFEGSDPVGNLTKALQHASQRSNAVLITGDCVARAGTDNEYRGFSEVLASVDIEVALCAGNHDESEKMQRLYSLPSRNGRLDYVLAVPEGKVIVMDSARLGRGDGALDADQLGWLDSELSDGVPTLIAMHHPCFATGGKALDSVRLDDDSIAGLADVVARHDVLAVVSGHAHMTLSAPFAGTTAYICPSVAYEFGFQGRNLMHRPGLPQYMEYSWGNGGSAFMARVVTVAPDDQWFVMESF</sequence>
<dbReference type="InterPro" id="IPR004843">
    <property type="entry name" value="Calcineurin-like_PHP"/>
</dbReference>
<dbReference type="GO" id="GO:0016787">
    <property type="term" value="F:hydrolase activity"/>
    <property type="evidence" value="ECO:0007669"/>
    <property type="project" value="UniProtKB-KW"/>
</dbReference>
<organism evidence="6">
    <name type="scientific">freshwater metagenome</name>
    <dbReference type="NCBI Taxonomy" id="449393"/>
    <lineage>
        <taxon>unclassified sequences</taxon>
        <taxon>metagenomes</taxon>
        <taxon>ecological metagenomes</taxon>
    </lineage>
</organism>
<dbReference type="Gene3D" id="3.60.21.10">
    <property type="match status" value="1"/>
</dbReference>
<proteinExistence type="inferred from homology"/>
<dbReference type="Pfam" id="PF00149">
    <property type="entry name" value="Metallophos"/>
    <property type="match status" value="1"/>
</dbReference>
<evidence type="ECO:0000256" key="3">
    <source>
        <dbReference type="ARBA" id="ARBA00023004"/>
    </source>
</evidence>
<keyword evidence="2" id="KW-0378">Hydrolase</keyword>
<dbReference type="AlphaFoldDB" id="A0A6J6NMV5"/>
<accession>A0A6J6NMV5</accession>
<dbReference type="PANTHER" id="PTHR42988:SF2">
    <property type="entry name" value="CYCLIC NUCLEOTIDE PHOSPHODIESTERASE CBUA0032-RELATED"/>
    <property type="match status" value="1"/>
</dbReference>
<dbReference type="SUPFAM" id="SSF56300">
    <property type="entry name" value="Metallo-dependent phosphatases"/>
    <property type="match status" value="1"/>
</dbReference>
<dbReference type="InterPro" id="IPR029052">
    <property type="entry name" value="Metallo-depent_PP-like"/>
</dbReference>
<evidence type="ECO:0000256" key="4">
    <source>
        <dbReference type="ARBA" id="ARBA00025742"/>
    </source>
</evidence>
<dbReference type="GO" id="GO:0046872">
    <property type="term" value="F:metal ion binding"/>
    <property type="evidence" value="ECO:0007669"/>
    <property type="project" value="UniProtKB-KW"/>
</dbReference>
<protein>
    <submittedName>
        <fullName evidence="6">Unannotated protein</fullName>
    </submittedName>
</protein>
<name>A0A6J6NMV5_9ZZZZ</name>
<dbReference type="PANTHER" id="PTHR42988">
    <property type="entry name" value="PHOSPHOHYDROLASE"/>
    <property type="match status" value="1"/>
</dbReference>
<comment type="similarity">
    <text evidence="4">Belongs to the cyclic nucleotide phosphodiesterase class-III family.</text>
</comment>
<evidence type="ECO:0000256" key="2">
    <source>
        <dbReference type="ARBA" id="ARBA00022801"/>
    </source>
</evidence>
<evidence type="ECO:0000259" key="5">
    <source>
        <dbReference type="Pfam" id="PF00149"/>
    </source>
</evidence>
<evidence type="ECO:0000256" key="1">
    <source>
        <dbReference type="ARBA" id="ARBA00022723"/>
    </source>
</evidence>